<name>A0ABT0MNF8_9GAMM</name>
<keyword evidence="4" id="KW-1185">Reference proteome</keyword>
<feature type="coiled-coil region" evidence="1">
    <location>
        <begin position="123"/>
        <end position="150"/>
    </location>
</feature>
<reference evidence="3 4" key="1">
    <citation type="submission" date="2022-02" db="EMBL/GenBank/DDBJ databases">
        <title>Description of Brenneria tiliae sp. nov. isolated from symptomatic Tilia x moltkei and Tilia x europaea trees in the UK.</title>
        <authorList>
            <person name="Kile H."/>
        </authorList>
    </citation>
    <scope>NUCLEOTIDE SEQUENCE [LARGE SCALE GENOMIC DNA]</scope>
    <source>
        <strain evidence="3 4">MC1SB4.1</strain>
    </source>
</reference>
<proteinExistence type="predicted"/>
<accession>A0ABT0MNF8</accession>
<dbReference type="Proteomes" id="UP001203069">
    <property type="component" value="Unassembled WGS sequence"/>
</dbReference>
<evidence type="ECO:0000313" key="3">
    <source>
        <dbReference type="EMBL" id="MCL2891369.1"/>
    </source>
</evidence>
<keyword evidence="1" id="KW-0175">Coiled coil</keyword>
<dbReference type="NCBIfam" id="TIGR03752">
    <property type="entry name" value="conj_TIGR03752"/>
    <property type="match status" value="1"/>
</dbReference>
<feature type="compositionally biased region" description="Low complexity" evidence="2">
    <location>
        <begin position="324"/>
        <end position="337"/>
    </location>
</feature>
<dbReference type="InterPro" id="IPR021207">
    <property type="entry name" value="Integr_conj_element_PFL4705"/>
</dbReference>
<dbReference type="RefSeq" id="WP_249243338.1">
    <property type="nucleotide sequence ID" value="NZ_JAKPBZ010000100.1"/>
</dbReference>
<feature type="coiled-coil region" evidence="1">
    <location>
        <begin position="65"/>
        <end position="99"/>
    </location>
</feature>
<organism evidence="3 4">
    <name type="scientific">Brenneria tiliae</name>
    <dbReference type="NCBI Taxonomy" id="2914984"/>
    <lineage>
        <taxon>Bacteria</taxon>
        <taxon>Pseudomonadati</taxon>
        <taxon>Pseudomonadota</taxon>
        <taxon>Gammaproteobacteria</taxon>
        <taxon>Enterobacterales</taxon>
        <taxon>Pectobacteriaceae</taxon>
        <taxon>Brenneria</taxon>
    </lineage>
</organism>
<evidence type="ECO:0000256" key="2">
    <source>
        <dbReference type="SAM" id="MobiDB-lite"/>
    </source>
</evidence>
<evidence type="ECO:0000256" key="1">
    <source>
        <dbReference type="SAM" id="Coils"/>
    </source>
</evidence>
<comment type="caution">
    <text evidence="3">The sequence shown here is derived from an EMBL/GenBank/DDBJ whole genome shotgun (WGS) entry which is preliminary data.</text>
</comment>
<feature type="region of interest" description="Disordered" evidence="2">
    <location>
        <begin position="318"/>
        <end position="337"/>
    </location>
</feature>
<feature type="region of interest" description="Disordered" evidence="2">
    <location>
        <begin position="195"/>
        <end position="216"/>
    </location>
</feature>
<dbReference type="EMBL" id="JAKPBZ010000100">
    <property type="protein sequence ID" value="MCL2891369.1"/>
    <property type="molecule type" value="Genomic_DNA"/>
</dbReference>
<gene>
    <name evidence="3" type="ORF">MFP26_01375</name>
</gene>
<evidence type="ECO:0000313" key="4">
    <source>
        <dbReference type="Proteomes" id="UP001203069"/>
    </source>
</evidence>
<sequence length="469" mass="49709">MKLQANNLLKLLLPCLLLGAGFIGLKSCQPSGGEKNAQEDRVADNLSDDELSALGIDGDTPRDTVATLVGQMKLYRQEMAEMRENSTALVQENRRLRDRDQNVESRINGAINRERETLNSALQKQQSSLLDSVQEKLNQLTQKSAAADDIPLGLGLENQGIPAGTLRWVEPADAMPVDKRGQPAVSGVQFPTEFGLTGDNASGQQKEAQAGETSGKRAAKEVVPVYTLPENSTLTGSVAMTALLGRIPINGTVSDPYPFKILIGRDNLTANGIELPDVEGAIVSGTASGDWTLSCVRGTLHSITFVFRDGTVRTVAQATDQSGRDGSSSQNSSSGIGWLSDPHGLPCIPGERKSNAAAYLSSQFLLSGSSAAASAFANGQTTSTVEDGSITSAVTGNSGQYVLGQALGGGLKESADWFKQRYGQMFDAVYVQPGHPVALHITQQLSIDYEKQGRKVKYAPVTGNKGGLD</sequence>
<protein>
    <submittedName>
        <fullName evidence="3">TIGR03752 family integrating conjugative element protein</fullName>
    </submittedName>
</protein>